<evidence type="ECO:0000313" key="9">
    <source>
        <dbReference type="EMBL" id="KAK2070258.1"/>
    </source>
</evidence>
<dbReference type="InterPro" id="IPR020588">
    <property type="entry name" value="RecA_ATP-bd"/>
</dbReference>
<organism evidence="9 10">
    <name type="scientific">Phyllachora maydis</name>
    <dbReference type="NCBI Taxonomy" id="1825666"/>
    <lineage>
        <taxon>Eukaryota</taxon>
        <taxon>Fungi</taxon>
        <taxon>Dikarya</taxon>
        <taxon>Ascomycota</taxon>
        <taxon>Pezizomycotina</taxon>
        <taxon>Sordariomycetes</taxon>
        <taxon>Sordariomycetidae</taxon>
        <taxon>Phyllachorales</taxon>
        <taxon>Phyllachoraceae</taxon>
        <taxon>Phyllachora</taxon>
    </lineage>
</organism>
<name>A0AAD9I3G2_9PEZI</name>
<dbReference type="GO" id="GO:0008821">
    <property type="term" value="F:crossover junction DNA endonuclease activity"/>
    <property type="evidence" value="ECO:0007669"/>
    <property type="project" value="TreeGrafter"/>
</dbReference>
<dbReference type="GO" id="GO:0000400">
    <property type="term" value="F:four-way junction DNA binding"/>
    <property type="evidence" value="ECO:0007669"/>
    <property type="project" value="TreeGrafter"/>
</dbReference>
<proteinExistence type="predicted"/>
<keyword evidence="3" id="KW-0227">DNA damage</keyword>
<dbReference type="GO" id="GO:0005524">
    <property type="term" value="F:ATP binding"/>
    <property type="evidence" value="ECO:0007669"/>
    <property type="project" value="UniProtKB-KW"/>
</dbReference>
<sequence>MDRHSIHGHDVSILDLPSTHRLPTVTAADALDDFSGGAARTIPTGLSELDALLATSGGDEKPFGGGGGILCGQVTEIWGPPGAGKTHLGMQLAANALHDGGGVVWTASTPSMLSASNALSRLGCGEATQKPPTGTCFPHNTSLLVADSLSALVNHALPKHVERKAATKGVNGGRGPSTGSKRVQLLEHIIVALQKLAATQNIAAVLLTQNLNSIVNGKDSVVSIDHMAAFTLDVDGIVHVSIDHDQPPSALSSTPVQNRKSVDAGIEVADSEDDDYGWQVEDESELPQMPSQWQGSEDLLLNRCDDSDNGDEDGKELVEPGDGDDKNSPPSFILRGILYWRWAGELCHPGVDVVVGITYHFPWLT</sequence>
<dbReference type="Proteomes" id="UP001217918">
    <property type="component" value="Unassembled WGS sequence"/>
</dbReference>
<evidence type="ECO:0000256" key="7">
    <source>
        <dbReference type="SAM" id="MobiDB-lite"/>
    </source>
</evidence>
<accession>A0AAD9I3G2</accession>
<dbReference type="GO" id="GO:0007131">
    <property type="term" value="P:reciprocal meiotic recombination"/>
    <property type="evidence" value="ECO:0007669"/>
    <property type="project" value="TreeGrafter"/>
</dbReference>
<dbReference type="InterPro" id="IPR027417">
    <property type="entry name" value="P-loop_NTPase"/>
</dbReference>
<evidence type="ECO:0000256" key="4">
    <source>
        <dbReference type="ARBA" id="ARBA00022840"/>
    </source>
</evidence>
<evidence type="ECO:0000313" key="10">
    <source>
        <dbReference type="Proteomes" id="UP001217918"/>
    </source>
</evidence>
<dbReference type="SUPFAM" id="SSF52540">
    <property type="entry name" value="P-loop containing nucleoside triphosphate hydrolases"/>
    <property type="match status" value="1"/>
</dbReference>
<evidence type="ECO:0000256" key="6">
    <source>
        <dbReference type="ARBA" id="ARBA00023242"/>
    </source>
</evidence>
<evidence type="ECO:0000256" key="1">
    <source>
        <dbReference type="ARBA" id="ARBA00004123"/>
    </source>
</evidence>
<reference evidence="9" key="1">
    <citation type="journal article" date="2023" name="Mol. Plant Microbe Interact.">
        <title>Elucidating the Obligate Nature and Biological Capacity of an Invasive Fungal Corn Pathogen.</title>
        <authorList>
            <person name="MacCready J.S."/>
            <person name="Roggenkamp E.M."/>
            <person name="Gdanetz K."/>
            <person name="Chilvers M.I."/>
        </authorList>
    </citation>
    <scope>NUCLEOTIDE SEQUENCE</scope>
    <source>
        <strain evidence="9">PM02</strain>
    </source>
</reference>
<dbReference type="Gene3D" id="3.40.50.300">
    <property type="entry name" value="P-loop containing nucleotide triphosphate hydrolases"/>
    <property type="match status" value="2"/>
</dbReference>
<keyword evidence="2" id="KW-0547">Nucleotide-binding</keyword>
<keyword evidence="6" id="KW-0539">Nucleus</keyword>
<dbReference type="EMBL" id="JAQQPM010000003">
    <property type="protein sequence ID" value="KAK2070258.1"/>
    <property type="molecule type" value="Genomic_DNA"/>
</dbReference>
<dbReference type="GO" id="GO:0140664">
    <property type="term" value="F:ATP-dependent DNA damage sensor activity"/>
    <property type="evidence" value="ECO:0007669"/>
    <property type="project" value="InterPro"/>
</dbReference>
<dbReference type="AlphaFoldDB" id="A0AAD9I3G2"/>
<dbReference type="PROSITE" id="PS50162">
    <property type="entry name" value="RECA_2"/>
    <property type="match status" value="1"/>
</dbReference>
<feature type="region of interest" description="Disordered" evidence="7">
    <location>
        <begin position="303"/>
        <end position="328"/>
    </location>
</feature>
<keyword evidence="4" id="KW-0067">ATP-binding</keyword>
<feature type="compositionally biased region" description="Basic and acidic residues" evidence="7">
    <location>
        <begin position="315"/>
        <end position="327"/>
    </location>
</feature>
<dbReference type="GO" id="GO:0005657">
    <property type="term" value="C:replication fork"/>
    <property type="evidence" value="ECO:0007669"/>
    <property type="project" value="TreeGrafter"/>
</dbReference>
<keyword evidence="10" id="KW-1185">Reference proteome</keyword>
<keyword evidence="5" id="KW-0234">DNA repair</keyword>
<dbReference type="GO" id="GO:0033065">
    <property type="term" value="C:Rad51C-XRCC3 complex"/>
    <property type="evidence" value="ECO:0007669"/>
    <property type="project" value="TreeGrafter"/>
</dbReference>
<feature type="domain" description="RecA family profile 1" evidence="8">
    <location>
        <begin position="38"/>
        <end position="210"/>
    </location>
</feature>
<comment type="caution">
    <text evidence="9">The sequence shown here is derived from an EMBL/GenBank/DDBJ whole genome shotgun (WGS) entry which is preliminary data.</text>
</comment>
<evidence type="ECO:0000256" key="5">
    <source>
        <dbReference type="ARBA" id="ARBA00023204"/>
    </source>
</evidence>
<dbReference type="GO" id="GO:0033063">
    <property type="term" value="C:Rad51B-Rad51C-Rad51D-XRCC2 complex"/>
    <property type="evidence" value="ECO:0007669"/>
    <property type="project" value="TreeGrafter"/>
</dbReference>
<protein>
    <recommendedName>
        <fullName evidence="8">RecA family profile 1 domain-containing protein</fullName>
    </recommendedName>
</protein>
<evidence type="ECO:0000256" key="2">
    <source>
        <dbReference type="ARBA" id="ARBA00022741"/>
    </source>
</evidence>
<evidence type="ECO:0000256" key="3">
    <source>
        <dbReference type="ARBA" id="ARBA00022763"/>
    </source>
</evidence>
<evidence type="ECO:0000259" key="8">
    <source>
        <dbReference type="PROSITE" id="PS50162"/>
    </source>
</evidence>
<dbReference type="PANTHER" id="PTHR46239:SF1">
    <property type="entry name" value="DNA REPAIR PROTEIN RAD51 HOMOLOG 3"/>
    <property type="match status" value="1"/>
</dbReference>
<dbReference type="InterPro" id="IPR052093">
    <property type="entry name" value="HR_Repair_Mediator"/>
</dbReference>
<gene>
    <name evidence="9" type="ORF">P8C59_004770</name>
</gene>
<dbReference type="PANTHER" id="PTHR46239">
    <property type="entry name" value="DNA REPAIR PROTEIN RAD51 HOMOLOG 3 RAD51C"/>
    <property type="match status" value="1"/>
</dbReference>
<comment type="subcellular location">
    <subcellularLocation>
        <location evidence="1">Nucleus</location>
    </subcellularLocation>
</comment>
<dbReference type="GO" id="GO:0000707">
    <property type="term" value="P:meiotic DNA recombinase assembly"/>
    <property type="evidence" value="ECO:0007669"/>
    <property type="project" value="TreeGrafter"/>
</dbReference>